<sequence length="196" mass="22004">METSIYKFEFRTNIMDIFPYGGIKGRVTEYLLDRPKERVKVTAIAKQLHVSKGHVSEVIKKLKKDGFIRDSVVNLEDPYIRSLKVAVNLSRIKESGTIAAIKKLHVDGAGLYGSWANGTNTEESDIDVWVKSGSKIRAIDIAGLSRHIGESLHVEPQILILDKDKIKKLKDDNPIFYFTLLFGSVLLFGESIGQSR</sequence>
<keyword evidence="12" id="KW-0238">DNA-binding</keyword>
<dbReference type="PANTHER" id="PTHR33571">
    <property type="entry name" value="SSL8005 PROTEIN"/>
    <property type="match status" value="1"/>
</dbReference>
<dbReference type="EMBL" id="AUZZ01001597">
    <property type="protein sequence ID" value="EQD63855.1"/>
    <property type="molecule type" value="Genomic_DNA"/>
</dbReference>
<gene>
    <name evidence="12" type="ORF">B2A_02322</name>
</gene>
<evidence type="ECO:0000256" key="1">
    <source>
        <dbReference type="ARBA" id="ARBA00001946"/>
    </source>
</evidence>
<dbReference type="InterPro" id="IPR002934">
    <property type="entry name" value="Polymerase_NTP_transf_dom"/>
</dbReference>
<dbReference type="AlphaFoldDB" id="T1CBC7"/>
<dbReference type="PANTHER" id="PTHR33571:SF14">
    <property type="entry name" value="PROTEIN ADENYLYLTRANSFERASE MJ0435-RELATED"/>
    <property type="match status" value="1"/>
</dbReference>
<dbReference type="GO" id="GO:0046872">
    <property type="term" value="F:metal ion binding"/>
    <property type="evidence" value="ECO:0007669"/>
    <property type="project" value="UniProtKB-KW"/>
</dbReference>
<dbReference type="Gene3D" id="1.10.10.10">
    <property type="entry name" value="Winged helix-like DNA-binding domain superfamily/Winged helix DNA-binding domain"/>
    <property type="match status" value="1"/>
</dbReference>
<keyword evidence="4" id="KW-0548">Nucleotidyltransferase</keyword>
<reference evidence="12" key="2">
    <citation type="journal article" date="2014" name="ISME J.">
        <title>Microbial stratification in low pH oxic and suboxic macroscopic growths along an acid mine drainage.</title>
        <authorList>
            <person name="Mendez-Garcia C."/>
            <person name="Mesa V."/>
            <person name="Sprenger R.R."/>
            <person name="Richter M."/>
            <person name="Diez M.S."/>
            <person name="Solano J."/>
            <person name="Bargiela R."/>
            <person name="Golyshina O.V."/>
            <person name="Manteca A."/>
            <person name="Ramos J.L."/>
            <person name="Gallego J.R."/>
            <person name="Llorente I."/>
            <person name="Martins Dos Santos V.A."/>
            <person name="Jensen O.N."/>
            <person name="Pelaez A.I."/>
            <person name="Sanchez J."/>
            <person name="Ferrer M."/>
        </authorList>
    </citation>
    <scope>NUCLEOTIDE SEQUENCE</scope>
</reference>
<dbReference type="InterPro" id="IPR036388">
    <property type="entry name" value="WH-like_DNA-bd_sf"/>
</dbReference>
<evidence type="ECO:0000256" key="9">
    <source>
        <dbReference type="ARBA" id="ARBA00038276"/>
    </source>
</evidence>
<evidence type="ECO:0000256" key="8">
    <source>
        <dbReference type="ARBA" id="ARBA00022842"/>
    </source>
</evidence>
<dbReference type="CDD" id="cd05403">
    <property type="entry name" value="NT_KNTase_like"/>
    <property type="match status" value="1"/>
</dbReference>
<comment type="similarity">
    <text evidence="9">Belongs to the MntA antitoxin family.</text>
</comment>
<comment type="caution">
    <text evidence="12">The sequence shown here is derived from an EMBL/GenBank/DDBJ whole genome shotgun (WGS) entry which is preliminary data.</text>
</comment>
<dbReference type="SUPFAM" id="SSF46785">
    <property type="entry name" value="Winged helix' DNA-binding domain"/>
    <property type="match status" value="1"/>
</dbReference>
<protein>
    <submittedName>
        <fullName evidence="12">Nucleotidyltransferase/DNA-binding domain-containing protein</fullName>
    </submittedName>
</protein>
<dbReference type="GO" id="GO:0003700">
    <property type="term" value="F:DNA-binding transcription factor activity"/>
    <property type="evidence" value="ECO:0007669"/>
    <property type="project" value="InterPro"/>
</dbReference>
<reference evidence="12" key="1">
    <citation type="submission" date="2013-08" db="EMBL/GenBank/DDBJ databases">
        <authorList>
            <person name="Mendez C."/>
            <person name="Richter M."/>
            <person name="Ferrer M."/>
            <person name="Sanchez J."/>
        </authorList>
    </citation>
    <scope>NUCLEOTIDE SEQUENCE</scope>
</reference>
<dbReference type="GO" id="GO:0003677">
    <property type="term" value="F:DNA binding"/>
    <property type="evidence" value="ECO:0007669"/>
    <property type="project" value="UniProtKB-KW"/>
</dbReference>
<feature type="domain" description="Polymerase nucleotidyl transferase" evidence="11">
    <location>
        <begin position="101"/>
        <end position="160"/>
    </location>
</feature>
<keyword evidence="8" id="KW-0460">Magnesium</keyword>
<dbReference type="SUPFAM" id="SSF81301">
    <property type="entry name" value="Nucleotidyltransferase"/>
    <property type="match status" value="1"/>
</dbReference>
<dbReference type="InterPro" id="IPR043519">
    <property type="entry name" value="NT_sf"/>
</dbReference>
<keyword evidence="7" id="KW-0067">ATP-binding</keyword>
<dbReference type="Gene3D" id="3.30.460.10">
    <property type="entry name" value="Beta Polymerase, domain 2"/>
    <property type="match status" value="1"/>
</dbReference>
<evidence type="ECO:0000256" key="3">
    <source>
        <dbReference type="ARBA" id="ARBA00022679"/>
    </source>
</evidence>
<evidence type="ECO:0000259" key="10">
    <source>
        <dbReference type="Pfam" id="PF01047"/>
    </source>
</evidence>
<feature type="domain" description="HTH marR-type" evidence="10">
    <location>
        <begin position="38"/>
        <end position="69"/>
    </location>
</feature>
<evidence type="ECO:0000313" key="12">
    <source>
        <dbReference type="EMBL" id="EQD63855.1"/>
    </source>
</evidence>
<dbReference type="InterPro" id="IPR036390">
    <property type="entry name" value="WH_DNA-bd_sf"/>
</dbReference>
<keyword evidence="5" id="KW-0479">Metal-binding</keyword>
<name>T1CBC7_9ZZZZ</name>
<keyword evidence="3 12" id="KW-0808">Transferase</keyword>
<evidence type="ECO:0000256" key="6">
    <source>
        <dbReference type="ARBA" id="ARBA00022741"/>
    </source>
</evidence>
<proteinExistence type="inferred from homology"/>
<dbReference type="GO" id="GO:0005524">
    <property type="term" value="F:ATP binding"/>
    <property type="evidence" value="ECO:0007669"/>
    <property type="project" value="UniProtKB-KW"/>
</dbReference>
<evidence type="ECO:0000256" key="5">
    <source>
        <dbReference type="ARBA" id="ARBA00022723"/>
    </source>
</evidence>
<dbReference type="Pfam" id="PF01047">
    <property type="entry name" value="MarR"/>
    <property type="match status" value="1"/>
</dbReference>
<dbReference type="Pfam" id="PF01909">
    <property type="entry name" value="NTP_transf_2"/>
    <property type="match status" value="1"/>
</dbReference>
<keyword evidence="6" id="KW-0547">Nucleotide-binding</keyword>
<evidence type="ECO:0000256" key="2">
    <source>
        <dbReference type="ARBA" id="ARBA00022649"/>
    </source>
</evidence>
<organism evidence="12">
    <name type="scientific">mine drainage metagenome</name>
    <dbReference type="NCBI Taxonomy" id="410659"/>
    <lineage>
        <taxon>unclassified sequences</taxon>
        <taxon>metagenomes</taxon>
        <taxon>ecological metagenomes</taxon>
    </lineage>
</organism>
<accession>T1CBC7</accession>
<evidence type="ECO:0000256" key="4">
    <source>
        <dbReference type="ARBA" id="ARBA00022695"/>
    </source>
</evidence>
<dbReference type="InterPro" id="IPR052038">
    <property type="entry name" value="Type-VII_TA_antitoxin"/>
</dbReference>
<comment type="cofactor">
    <cofactor evidence="1">
        <name>Mg(2+)</name>
        <dbReference type="ChEBI" id="CHEBI:18420"/>
    </cofactor>
</comment>
<evidence type="ECO:0000256" key="7">
    <source>
        <dbReference type="ARBA" id="ARBA00022840"/>
    </source>
</evidence>
<keyword evidence="2" id="KW-1277">Toxin-antitoxin system</keyword>
<dbReference type="GO" id="GO:0016779">
    <property type="term" value="F:nucleotidyltransferase activity"/>
    <property type="evidence" value="ECO:0007669"/>
    <property type="project" value="UniProtKB-KW"/>
</dbReference>
<evidence type="ECO:0000259" key="11">
    <source>
        <dbReference type="Pfam" id="PF01909"/>
    </source>
</evidence>
<dbReference type="InterPro" id="IPR000835">
    <property type="entry name" value="HTH_MarR-typ"/>
</dbReference>